<dbReference type="Proteomes" id="UP000183454">
    <property type="component" value="Unassembled WGS sequence"/>
</dbReference>
<evidence type="ECO:0000313" key="4">
    <source>
        <dbReference type="Proteomes" id="UP000324176"/>
    </source>
</evidence>
<organism evidence="1 3">
    <name type="scientific">Nitrosomonas communis</name>
    <dbReference type="NCBI Taxonomy" id="44574"/>
    <lineage>
        <taxon>Bacteria</taxon>
        <taxon>Pseudomonadati</taxon>
        <taxon>Pseudomonadota</taxon>
        <taxon>Betaproteobacteria</taxon>
        <taxon>Nitrosomonadales</taxon>
        <taxon>Nitrosomonadaceae</taxon>
        <taxon>Nitrosomonas</taxon>
    </lineage>
</organism>
<dbReference type="EMBL" id="VNHT01000081">
    <property type="protein sequence ID" value="TYP77407.1"/>
    <property type="molecule type" value="Genomic_DNA"/>
</dbReference>
<accession>A0A1H2ZGE8</accession>
<dbReference type="AlphaFoldDB" id="A0A1H2ZGE8"/>
<protein>
    <submittedName>
        <fullName evidence="1">Uncharacterized protein</fullName>
    </submittedName>
</protein>
<reference evidence="1 3" key="1">
    <citation type="submission" date="2016-10" db="EMBL/GenBank/DDBJ databases">
        <authorList>
            <person name="de Groot N.N."/>
        </authorList>
    </citation>
    <scope>NUCLEOTIDE SEQUENCE [LARGE SCALE GENOMIC DNA]</scope>
    <source>
        <strain evidence="1 3">Nm110</strain>
    </source>
</reference>
<name>A0A1H2ZGE8_9PROT</name>
<gene>
    <name evidence="2" type="ORF">BCL69_10814</name>
    <name evidence="1" type="ORF">SAMN05421882_10748</name>
</gene>
<evidence type="ECO:0000313" key="1">
    <source>
        <dbReference type="EMBL" id="SDX16048.1"/>
    </source>
</evidence>
<proteinExistence type="predicted"/>
<reference evidence="2 4" key="2">
    <citation type="submission" date="2019-07" db="EMBL/GenBank/DDBJ databases">
        <title>Active sludge and wastewater microbial communities from Klosterneuburg, Austria.</title>
        <authorList>
            <person name="Wagner M."/>
        </authorList>
    </citation>
    <scope>NUCLEOTIDE SEQUENCE [LARGE SCALE GENOMIC DNA]</scope>
    <source>
        <strain evidence="2 4">Nm2</strain>
    </source>
</reference>
<sequence length="55" mass="6393">MTLIPWWKGLNKYLLNLIRHIKMSWQSFYPLLKGAIIDALYSCSAVFDIFSAPNC</sequence>
<evidence type="ECO:0000313" key="3">
    <source>
        <dbReference type="Proteomes" id="UP000183454"/>
    </source>
</evidence>
<dbReference type="EMBL" id="FNNH01000074">
    <property type="protein sequence ID" value="SDX16048.1"/>
    <property type="molecule type" value="Genomic_DNA"/>
</dbReference>
<dbReference type="Proteomes" id="UP000324176">
    <property type="component" value="Unassembled WGS sequence"/>
</dbReference>
<evidence type="ECO:0000313" key="2">
    <source>
        <dbReference type="EMBL" id="TYP77407.1"/>
    </source>
</evidence>